<organism evidence="2 3">
    <name type="scientific">Toxoplasma gondii RUB</name>
    <dbReference type="NCBI Taxonomy" id="935652"/>
    <lineage>
        <taxon>Eukaryota</taxon>
        <taxon>Sar</taxon>
        <taxon>Alveolata</taxon>
        <taxon>Apicomplexa</taxon>
        <taxon>Conoidasida</taxon>
        <taxon>Coccidia</taxon>
        <taxon>Eucoccidiorida</taxon>
        <taxon>Eimeriorina</taxon>
        <taxon>Sarcocystidae</taxon>
        <taxon>Toxoplasma</taxon>
    </lineage>
</organism>
<evidence type="ECO:0000313" key="2">
    <source>
        <dbReference type="EMBL" id="KFG63524.1"/>
    </source>
</evidence>
<evidence type="ECO:0000256" key="1">
    <source>
        <dbReference type="SAM" id="MobiDB-lite"/>
    </source>
</evidence>
<keyword evidence="2" id="KW-0418">Kinase</keyword>
<feature type="compositionally biased region" description="Basic and acidic residues" evidence="1">
    <location>
        <begin position="13"/>
        <end position="22"/>
    </location>
</feature>
<dbReference type="VEuPathDB" id="ToxoDB:TGRUB_229780B"/>
<gene>
    <name evidence="2" type="ORF">TGRUB_229780B</name>
</gene>
<accession>A0A086M3Q6</accession>
<keyword evidence="2" id="KW-0808">Transferase</keyword>
<feature type="region of interest" description="Disordered" evidence="1">
    <location>
        <begin position="1"/>
        <end position="22"/>
    </location>
</feature>
<evidence type="ECO:0000313" key="3">
    <source>
        <dbReference type="Proteomes" id="UP000028834"/>
    </source>
</evidence>
<dbReference type="AlphaFoldDB" id="A0A086M3Q6"/>
<feature type="non-terminal residue" evidence="2">
    <location>
        <position position="1"/>
    </location>
</feature>
<dbReference type="GO" id="GO:0033858">
    <property type="term" value="F:N-acetylgalactosamine kinase activity"/>
    <property type="evidence" value="ECO:0007669"/>
    <property type="project" value="UniProtKB-EC"/>
</dbReference>
<reference evidence="2 3" key="1">
    <citation type="submission" date="2014-05" db="EMBL/GenBank/DDBJ databases">
        <authorList>
            <person name="Sibley D."/>
            <person name="Venepally P."/>
            <person name="Karamycheva S."/>
            <person name="Hadjithomas M."/>
            <person name="Khan A."/>
            <person name="Brunk B."/>
            <person name="Roos D."/>
            <person name="Caler E."/>
            <person name="Lorenzi H."/>
        </authorList>
    </citation>
    <scope>NUCLEOTIDE SEQUENCE [LARGE SCALE GENOMIC DNA]</scope>
    <source>
        <strain evidence="2 3">RUB</strain>
    </source>
</reference>
<protein>
    <submittedName>
        <fullName evidence="2">GHMP kinase, N-terminal domain-containing protein</fullName>
        <ecNumber evidence="2">2.7.1.157</ecNumber>
    </submittedName>
</protein>
<feature type="non-terminal residue" evidence="2">
    <location>
        <position position="22"/>
    </location>
</feature>
<proteinExistence type="predicted"/>
<sequence length="22" mass="2174">AGAGARSLSSPTRTREGSSLRG</sequence>
<name>A0A086M3Q6_TOXGO</name>
<comment type="caution">
    <text evidence="2">The sequence shown here is derived from an EMBL/GenBank/DDBJ whole genome shotgun (WGS) entry which is preliminary data.</text>
</comment>
<dbReference type="Proteomes" id="UP000028834">
    <property type="component" value="Unassembled WGS sequence"/>
</dbReference>
<dbReference type="EC" id="2.7.1.157" evidence="2"/>
<dbReference type="EMBL" id="AFYV02000932">
    <property type="protein sequence ID" value="KFG63524.1"/>
    <property type="molecule type" value="Genomic_DNA"/>
</dbReference>